<gene>
    <name evidence="1" type="ORF">VCO01S_12970</name>
</gene>
<protein>
    <recommendedName>
        <fullName evidence="3">Bacterial surface antigen (D15) domain-containing protein</fullName>
    </recommendedName>
</protein>
<name>A0A4Y3IMS9_9VIBR</name>
<sequence length="106" mass="11848">MGVGEFLAGDIGARLDFSKQFDSGVIAGVFASFSDLTPEEYGEGSFTKGFYISIPFDVMTVRPSQNRANFTCLPITRDGGQMLQRKYELFEVTDARSPRYQRASER</sequence>
<dbReference type="EMBL" id="BJLH01000005">
    <property type="protein sequence ID" value="GEA60104.1"/>
    <property type="molecule type" value="Genomic_DNA"/>
</dbReference>
<comment type="caution">
    <text evidence="1">The sequence shown here is derived from an EMBL/GenBank/DDBJ whole genome shotgun (WGS) entry which is preliminary data.</text>
</comment>
<evidence type="ECO:0000313" key="2">
    <source>
        <dbReference type="Proteomes" id="UP000318242"/>
    </source>
</evidence>
<organism evidence="1 2">
    <name type="scientific">Vibrio comitans NBRC 102076</name>
    <dbReference type="NCBI Taxonomy" id="1219078"/>
    <lineage>
        <taxon>Bacteria</taxon>
        <taxon>Pseudomonadati</taxon>
        <taxon>Pseudomonadota</taxon>
        <taxon>Gammaproteobacteria</taxon>
        <taxon>Vibrionales</taxon>
        <taxon>Vibrionaceae</taxon>
        <taxon>Vibrio</taxon>
    </lineage>
</organism>
<proteinExistence type="predicted"/>
<evidence type="ECO:0000313" key="1">
    <source>
        <dbReference type="EMBL" id="GEA60104.1"/>
    </source>
</evidence>
<evidence type="ECO:0008006" key="3">
    <source>
        <dbReference type="Google" id="ProtNLM"/>
    </source>
</evidence>
<dbReference type="Proteomes" id="UP000318242">
    <property type="component" value="Unassembled WGS sequence"/>
</dbReference>
<dbReference type="Pfam" id="PF06082">
    <property type="entry name" value="YjbH"/>
    <property type="match status" value="1"/>
</dbReference>
<dbReference type="InterPro" id="IPR010344">
    <property type="entry name" value="YbjH"/>
</dbReference>
<dbReference type="AlphaFoldDB" id="A0A4Y3IMS9"/>
<keyword evidence="2" id="KW-1185">Reference proteome</keyword>
<reference evidence="1 2" key="1">
    <citation type="submission" date="2019-06" db="EMBL/GenBank/DDBJ databases">
        <title>Whole genome shotgun sequence of Vibrio comitans NBRC 102076.</title>
        <authorList>
            <person name="Hosoyama A."/>
            <person name="Uohara A."/>
            <person name="Ohji S."/>
            <person name="Ichikawa N."/>
        </authorList>
    </citation>
    <scope>NUCLEOTIDE SEQUENCE [LARGE SCALE GENOMIC DNA]</scope>
    <source>
        <strain evidence="1 2">NBRC 102076</strain>
    </source>
</reference>
<accession>A0A4Y3IMS9</accession>